<evidence type="ECO:0000313" key="2">
    <source>
        <dbReference type="Proteomes" id="UP000248090"/>
    </source>
</evidence>
<sequence>MTHHDPDFTSSTQSTAWLAQALLAHGHSPSAQERDRALEYWCQSVEYLIHQHDNALAAQVLRQFGSILSWMDITADQIGEAAVVPEHAFAEAPLAQGDAISLLLRLLDDAGDDQALVAAWAQHYQQAPASLTAPWPAHLQRQYGLSRMFHDFCQVLTLVAAPSAWPHSLSAYVQDAAPLPHQPHTLTHYLSHRTAQEPAYE</sequence>
<evidence type="ECO:0000313" key="1">
    <source>
        <dbReference type="EMBL" id="PXF32638.1"/>
    </source>
</evidence>
<comment type="caution">
    <text evidence="1">The sequence shown here is derived from an EMBL/GenBank/DDBJ whole genome shotgun (WGS) entry which is preliminary data.</text>
</comment>
<protein>
    <submittedName>
        <fullName evidence="1">Uncharacterized protein</fullName>
    </submittedName>
</protein>
<gene>
    <name evidence="1" type="ORF">WH50_03410</name>
</gene>
<dbReference type="Proteomes" id="UP000248090">
    <property type="component" value="Unassembled WGS sequence"/>
</dbReference>
<proteinExistence type="predicted"/>
<organism evidence="1 2">
    <name type="scientific">Pokkaliibacter plantistimulans</name>
    <dbReference type="NCBI Taxonomy" id="1635171"/>
    <lineage>
        <taxon>Bacteria</taxon>
        <taxon>Pseudomonadati</taxon>
        <taxon>Pseudomonadota</taxon>
        <taxon>Gammaproteobacteria</taxon>
        <taxon>Oceanospirillales</taxon>
        <taxon>Balneatrichaceae</taxon>
        <taxon>Pokkaliibacter</taxon>
    </lineage>
</organism>
<dbReference type="EMBL" id="LAPT01000012">
    <property type="protein sequence ID" value="PXF32638.1"/>
    <property type="molecule type" value="Genomic_DNA"/>
</dbReference>
<accession>A0ABX5M4Y2</accession>
<keyword evidence="2" id="KW-1185">Reference proteome</keyword>
<dbReference type="RefSeq" id="WP_110186040.1">
    <property type="nucleotide sequence ID" value="NZ_LAPT01000012.1"/>
</dbReference>
<name>A0ABX5M4Y2_9GAMM</name>
<reference evidence="1 2" key="1">
    <citation type="submission" date="2015-03" db="EMBL/GenBank/DDBJ databases">
        <authorList>
            <person name="Krishnan R."/>
            <person name="Midha S."/>
            <person name="Patil P.B."/>
            <person name="Rameshkumar N."/>
        </authorList>
    </citation>
    <scope>NUCLEOTIDE SEQUENCE [LARGE SCALE GENOMIC DNA]</scope>
    <source>
        <strain evidence="1 2">L1E11</strain>
    </source>
</reference>